<evidence type="ECO:0000313" key="3">
    <source>
        <dbReference type="EMBL" id="BDS05635.1"/>
    </source>
</evidence>
<protein>
    <recommendedName>
        <fullName evidence="2">Ice-binding protein C-terminal domain-containing protein</fullName>
    </recommendedName>
</protein>
<reference evidence="3" key="1">
    <citation type="submission" date="2024-07" db="EMBL/GenBank/DDBJ databases">
        <title>Complete genome sequence of Verrucomicrobiaceae bacterium NT6N.</title>
        <authorList>
            <person name="Huang C."/>
            <person name="Takami H."/>
            <person name="Hamasaki K."/>
        </authorList>
    </citation>
    <scope>NUCLEOTIDE SEQUENCE</scope>
    <source>
        <strain evidence="3">NT6N</strain>
    </source>
</reference>
<sequence>MKHQLRKQCAIASVSVIVGLAAMANGATIVNGGLNLLNPDAGTTVSVLGGNSYNGWTNDGGVDIEFVGIQSGISPSDEGNGFIDLNGVSGAGRLSQTIATSIGQQYRIDFALSGNAGSGNRLGDKPMSFLWNNSVVDSFVHTHLPSDTNANIRWENQSVFVTGTGSDTLTFQSTGGTSDAGAFIDDVVITLVPEPSSSLLIGISALSLILRRRRTK</sequence>
<accession>A0AAT9FI21</accession>
<evidence type="ECO:0000259" key="2">
    <source>
        <dbReference type="Pfam" id="PF07589"/>
    </source>
</evidence>
<dbReference type="EMBL" id="AP026866">
    <property type="protein sequence ID" value="BDS05635.1"/>
    <property type="molecule type" value="Genomic_DNA"/>
</dbReference>
<dbReference type="KEGG" id="osu:NT6N_06750"/>
<dbReference type="InterPro" id="IPR013424">
    <property type="entry name" value="Ice-binding_C"/>
</dbReference>
<organism evidence="3">
    <name type="scientific">Oceaniferula spumae</name>
    <dbReference type="NCBI Taxonomy" id="2979115"/>
    <lineage>
        <taxon>Bacteria</taxon>
        <taxon>Pseudomonadati</taxon>
        <taxon>Verrucomicrobiota</taxon>
        <taxon>Verrucomicrobiia</taxon>
        <taxon>Verrucomicrobiales</taxon>
        <taxon>Verrucomicrobiaceae</taxon>
        <taxon>Oceaniferula</taxon>
    </lineage>
</organism>
<feature type="signal peptide" evidence="1">
    <location>
        <begin position="1"/>
        <end position="24"/>
    </location>
</feature>
<dbReference type="NCBIfam" id="TIGR02595">
    <property type="entry name" value="PEP_CTERM"/>
    <property type="match status" value="1"/>
</dbReference>
<feature type="chain" id="PRO_5043927550" description="Ice-binding protein C-terminal domain-containing protein" evidence="1">
    <location>
        <begin position="25"/>
        <end position="216"/>
    </location>
</feature>
<name>A0AAT9FI21_9BACT</name>
<evidence type="ECO:0000256" key="1">
    <source>
        <dbReference type="SAM" id="SignalP"/>
    </source>
</evidence>
<dbReference type="Pfam" id="PF07589">
    <property type="entry name" value="PEP-CTERM"/>
    <property type="match status" value="1"/>
</dbReference>
<proteinExistence type="predicted"/>
<gene>
    <name evidence="3" type="ORF">NT6N_06750</name>
</gene>
<keyword evidence="1" id="KW-0732">Signal</keyword>
<dbReference type="AlphaFoldDB" id="A0AAT9FI21"/>
<feature type="domain" description="Ice-binding protein C-terminal" evidence="2">
    <location>
        <begin position="192"/>
        <end position="213"/>
    </location>
</feature>
<dbReference type="Gene3D" id="2.60.120.260">
    <property type="entry name" value="Galactose-binding domain-like"/>
    <property type="match status" value="1"/>
</dbReference>